<dbReference type="OrthoDB" id="1658724at2759"/>
<evidence type="ECO:0000256" key="5">
    <source>
        <dbReference type="SAM" id="Phobius"/>
    </source>
</evidence>
<sequence length="353" mass="41122">MDVPALLHNATVLLSQASTRHTHPGLYAGVDLSQLSVLEQLWVDWYQWWGNPILATGVMSFVLHELLYFGRALPFILLDSMPYFRKYKIQPGKAPTKEQQWKCTKSVLLQHFSVELPQREHWLTNKRWTQIYLFYPMAASVGMQTYHVPFPDLKTIAWQVGLNVSAPAALASITLFFFVEDTWHYFAHRLFHTKYLYKHIHKVHHTYSAPFGLAAEYAHPLETLILGAGTVLAPLGFCYLSAGKMHILTMVRRTAFARCLAVPRLNPFYIWIALRLFQAIDSHSGYDFPVSLRHFLPIWAGAEHHDYHHSQFVDCYASSFRHWDWLLGSDRRYHAYHKRQDEEKKRARLAKAE</sequence>
<protein>
    <submittedName>
        <fullName evidence="7">SPOSA6832_04162-mRNA-1:cds</fullName>
    </submittedName>
</protein>
<evidence type="ECO:0000313" key="7">
    <source>
        <dbReference type="EMBL" id="CEQ42350.1"/>
    </source>
</evidence>
<evidence type="ECO:0000313" key="8">
    <source>
        <dbReference type="Proteomes" id="UP000243876"/>
    </source>
</evidence>
<dbReference type="GO" id="GO:0016491">
    <property type="term" value="F:oxidoreductase activity"/>
    <property type="evidence" value="ECO:0007669"/>
    <property type="project" value="InterPro"/>
</dbReference>
<name>A0A0D6ES09_SPOSA</name>
<dbReference type="Proteomes" id="UP000243876">
    <property type="component" value="Unassembled WGS sequence"/>
</dbReference>
<evidence type="ECO:0000256" key="3">
    <source>
        <dbReference type="ARBA" id="ARBA00022989"/>
    </source>
</evidence>
<comment type="subcellular location">
    <subcellularLocation>
        <location evidence="1">Membrane</location>
    </subcellularLocation>
</comment>
<evidence type="ECO:0000256" key="1">
    <source>
        <dbReference type="ARBA" id="ARBA00004370"/>
    </source>
</evidence>
<keyword evidence="8" id="KW-1185">Reference proteome</keyword>
<accession>A0A0D6ES09</accession>
<dbReference type="PANTHER" id="PTHR11863">
    <property type="entry name" value="STEROL DESATURASE"/>
    <property type="match status" value="1"/>
</dbReference>
<dbReference type="GO" id="GO:0005506">
    <property type="term" value="F:iron ion binding"/>
    <property type="evidence" value="ECO:0007669"/>
    <property type="project" value="InterPro"/>
</dbReference>
<keyword evidence="3 5" id="KW-1133">Transmembrane helix</keyword>
<evidence type="ECO:0000256" key="4">
    <source>
        <dbReference type="ARBA" id="ARBA00023136"/>
    </source>
</evidence>
<dbReference type="Pfam" id="PF04116">
    <property type="entry name" value="FA_hydroxylase"/>
    <property type="match status" value="1"/>
</dbReference>
<dbReference type="InterPro" id="IPR050307">
    <property type="entry name" value="Sterol_Desaturase_Related"/>
</dbReference>
<reference evidence="8" key="1">
    <citation type="submission" date="2015-02" db="EMBL/GenBank/DDBJ databases">
        <authorList>
            <person name="Gon?alves P."/>
        </authorList>
    </citation>
    <scope>NUCLEOTIDE SEQUENCE [LARGE SCALE GENOMIC DNA]</scope>
</reference>
<feature type="transmembrane region" description="Helical" evidence="5">
    <location>
        <begin position="156"/>
        <end position="179"/>
    </location>
</feature>
<proteinExistence type="predicted"/>
<keyword evidence="4 5" id="KW-0472">Membrane</keyword>
<dbReference type="InterPro" id="IPR006694">
    <property type="entry name" value="Fatty_acid_hydroxylase"/>
</dbReference>
<evidence type="ECO:0000259" key="6">
    <source>
        <dbReference type="Pfam" id="PF04116"/>
    </source>
</evidence>
<dbReference type="GO" id="GO:0008610">
    <property type="term" value="P:lipid biosynthetic process"/>
    <property type="evidence" value="ECO:0007669"/>
    <property type="project" value="InterPro"/>
</dbReference>
<organism evidence="7 8">
    <name type="scientific">Sporidiobolus salmonicolor</name>
    <name type="common">Yeast-like fungus</name>
    <name type="synonym">Sporobolomyces salmonicolor</name>
    <dbReference type="NCBI Taxonomy" id="5005"/>
    <lineage>
        <taxon>Eukaryota</taxon>
        <taxon>Fungi</taxon>
        <taxon>Dikarya</taxon>
        <taxon>Basidiomycota</taxon>
        <taxon>Pucciniomycotina</taxon>
        <taxon>Microbotryomycetes</taxon>
        <taxon>Sporidiobolales</taxon>
        <taxon>Sporidiobolaceae</taxon>
        <taxon>Sporobolomyces</taxon>
    </lineage>
</organism>
<dbReference type="EMBL" id="CENE01000024">
    <property type="protein sequence ID" value="CEQ42350.1"/>
    <property type="molecule type" value="Genomic_DNA"/>
</dbReference>
<keyword evidence="2 5" id="KW-0812">Transmembrane</keyword>
<evidence type="ECO:0000256" key="2">
    <source>
        <dbReference type="ARBA" id="ARBA00022692"/>
    </source>
</evidence>
<feature type="transmembrane region" description="Helical" evidence="5">
    <location>
        <begin position="53"/>
        <end position="78"/>
    </location>
</feature>
<gene>
    <name evidence="7" type="primary">SPOSA6832_04162</name>
</gene>
<feature type="domain" description="Fatty acid hydroxylase" evidence="6">
    <location>
        <begin position="174"/>
        <end position="329"/>
    </location>
</feature>
<dbReference type="GO" id="GO:0016020">
    <property type="term" value="C:membrane"/>
    <property type="evidence" value="ECO:0007669"/>
    <property type="project" value="UniProtKB-SubCell"/>
</dbReference>
<dbReference type="AlphaFoldDB" id="A0A0D6ES09"/>